<evidence type="ECO:0000313" key="3">
    <source>
        <dbReference type="EMBL" id="PJF20119.1"/>
    </source>
</evidence>
<protein>
    <submittedName>
        <fullName evidence="3">Uncharacterized protein</fullName>
    </submittedName>
</protein>
<accession>A0A2H9TQU4</accession>
<evidence type="ECO:0000256" key="2">
    <source>
        <dbReference type="SAM" id="Phobius"/>
    </source>
</evidence>
<proteinExistence type="predicted"/>
<keyword evidence="2" id="KW-0812">Transmembrane</keyword>
<evidence type="ECO:0000313" key="4">
    <source>
        <dbReference type="Proteomes" id="UP000240830"/>
    </source>
</evidence>
<keyword evidence="2" id="KW-1133">Transmembrane helix</keyword>
<name>A0A2H9TQU4_9FUNG</name>
<reference evidence="3 4" key="1">
    <citation type="submission" date="2016-10" db="EMBL/GenBank/DDBJ databases">
        <title>The genome of Paramicrosporidium saccamoebae is the missing link in understanding Cryptomycota and Microsporidia evolution.</title>
        <authorList>
            <person name="Quandt C.A."/>
            <person name="Beaudet D."/>
            <person name="Corsaro D."/>
            <person name="Michel R."/>
            <person name="Corradi N."/>
            <person name="James T."/>
        </authorList>
    </citation>
    <scope>NUCLEOTIDE SEQUENCE [LARGE SCALE GENOMIC DNA]</scope>
    <source>
        <strain evidence="3 4">KSL3</strain>
    </source>
</reference>
<feature type="transmembrane region" description="Helical" evidence="2">
    <location>
        <begin position="29"/>
        <end position="50"/>
    </location>
</feature>
<feature type="compositionally biased region" description="Acidic residues" evidence="1">
    <location>
        <begin position="235"/>
        <end position="244"/>
    </location>
</feature>
<keyword evidence="2" id="KW-0472">Membrane</keyword>
<dbReference type="Proteomes" id="UP000240830">
    <property type="component" value="Unassembled WGS sequence"/>
</dbReference>
<evidence type="ECO:0000256" key="1">
    <source>
        <dbReference type="SAM" id="MobiDB-lite"/>
    </source>
</evidence>
<sequence>MIFGVVAAAAGGLGAFVLAWKKYNRTHPWGTLAGLVLSIVTVFCGTVAAAGSLSWAYGVGAGVIIAIRDYGELDASCISELPIVALKRVFASMTAEHAVRLAWQAGVLGKEMQHDFTLNALHRLGSRRAKTLRLLLVKEHVNDPWVMKALMPLEDGWEKLPTAEQSHPKDLKPKSWRANRNIEECRFCGYRPSTGSGPRSLIYASLRSVFSWARRCRVCRRRTIKIGLREVPDEDFEPQEDPFQEDFGLQELFGDN</sequence>
<dbReference type="AlphaFoldDB" id="A0A2H9TQU4"/>
<feature type="region of interest" description="Disordered" evidence="1">
    <location>
        <begin position="235"/>
        <end position="256"/>
    </location>
</feature>
<organism evidence="3 4">
    <name type="scientific">Paramicrosporidium saccamoebae</name>
    <dbReference type="NCBI Taxonomy" id="1246581"/>
    <lineage>
        <taxon>Eukaryota</taxon>
        <taxon>Fungi</taxon>
        <taxon>Fungi incertae sedis</taxon>
        <taxon>Cryptomycota</taxon>
        <taxon>Cryptomycota incertae sedis</taxon>
        <taxon>Paramicrosporidium</taxon>
    </lineage>
</organism>
<dbReference type="EMBL" id="MTSL01000006">
    <property type="protein sequence ID" value="PJF20119.1"/>
    <property type="molecule type" value="Genomic_DNA"/>
</dbReference>
<keyword evidence="4" id="KW-1185">Reference proteome</keyword>
<comment type="caution">
    <text evidence="3">The sequence shown here is derived from an EMBL/GenBank/DDBJ whole genome shotgun (WGS) entry which is preliminary data.</text>
</comment>
<gene>
    <name evidence="3" type="ORF">PSACC_00057</name>
</gene>